<dbReference type="Gramene" id="Psat04G0448900-T1">
    <property type="protein sequence ID" value="KAI5420668.1"/>
    <property type="gene ID" value="KIW84_044489"/>
</dbReference>
<evidence type="ECO:0000313" key="1">
    <source>
        <dbReference type="EMBL" id="KAI5420668.1"/>
    </source>
</evidence>
<accession>A0A9D5AT11</accession>
<reference evidence="1 2" key="1">
    <citation type="journal article" date="2022" name="Nat. Genet.">
        <title>Improved pea reference genome and pan-genome highlight genomic features and evolutionary characteristics.</title>
        <authorList>
            <person name="Yang T."/>
            <person name="Liu R."/>
            <person name="Luo Y."/>
            <person name="Hu S."/>
            <person name="Wang D."/>
            <person name="Wang C."/>
            <person name="Pandey M.K."/>
            <person name="Ge S."/>
            <person name="Xu Q."/>
            <person name="Li N."/>
            <person name="Li G."/>
            <person name="Huang Y."/>
            <person name="Saxena R.K."/>
            <person name="Ji Y."/>
            <person name="Li M."/>
            <person name="Yan X."/>
            <person name="He Y."/>
            <person name="Liu Y."/>
            <person name="Wang X."/>
            <person name="Xiang C."/>
            <person name="Varshney R.K."/>
            <person name="Ding H."/>
            <person name="Gao S."/>
            <person name="Zong X."/>
        </authorList>
    </citation>
    <scope>NUCLEOTIDE SEQUENCE [LARGE SCALE GENOMIC DNA]</scope>
    <source>
        <strain evidence="1 2">cv. Zhongwan 6</strain>
    </source>
</reference>
<comment type="caution">
    <text evidence="1">The sequence shown here is derived from an EMBL/GenBank/DDBJ whole genome shotgun (WGS) entry which is preliminary data.</text>
</comment>
<organism evidence="1 2">
    <name type="scientific">Pisum sativum</name>
    <name type="common">Garden pea</name>
    <name type="synonym">Lathyrus oleraceus</name>
    <dbReference type="NCBI Taxonomy" id="3888"/>
    <lineage>
        <taxon>Eukaryota</taxon>
        <taxon>Viridiplantae</taxon>
        <taxon>Streptophyta</taxon>
        <taxon>Embryophyta</taxon>
        <taxon>Tracheophyta</taxon>
        <taxon>Spermatophyta</taxon>
        <taxon>Magnoliopsida</taxon>
        <taxon>eudicotyledons</taxon>
        <taxon>Gunneridae</taxon>
        <taxon>Pentapetalae</taxon>
        <taxon>rosids</taxon>
        <taxon>fabids</taxon>
        <taxon>Fabales</taxon>
        <taxon>Fabaceae</taxon>
        <taxon>Papilionoideae</taxon>
        <taxon>50 kb inversion clade</taxon>
        <taxon>NPAAA clade</taxon>
        <taxon>Hologalegina</taxon>
        <taxon>IRL clade</taxon>
        <taxon>Fabeae</taxon>
        <taxon>Lathyrus</taxon>
    </lineage>
</organism>
<evidence type="ECO:0000313" key="2">
    <source>
        <dbReference type="Proteomes" id="UP001058974"/>
    </source>
</evidence>
<keyword evidence="2" id="KW-1185">Reference proteome</keyword>
<gene>
    <name evidence="1" type="ORF">KIW84_044489</name>
</gene>
<dbReference type="EMBL" id="JAMSHJ010000004">
    <property type="protein sequence ID" value="KAI5420668.1"/>
    <property type="molecule type" value="Genomic_DNA"/>
</dbReference>
<dbReference type="InterPro" id="IPR052657">
    <property type="entry name" value="PDP_family_Arabidopsis"/>
</dbReference>
<dbReference type="PANTHER" id="PTHR10688:SF2">
    <property type="entry name" value="PWWP DOMAIN-CONTAINING PROTEIN"/>
    <property type="match status" value="1"/>
</dbReference>
<proteinExistence type="predicted"/>
<dbReference type="AlphaFoldDB" id="A0A9D5AT11"/>
<protein>
    <submittedName>
        <fullName evidence="1">Uncharacterized protein</fullName>
    </submittedName>
</protein>
<sequence>MISGKFRTGDIVWAKPTIPSPPNTATSSSDLAISLSFFNNPTTDLPTRTFFLESELLPFDKPFPFTTSPSPQNDAFLSALRLFGLRIVSSLTCCCIKGHHEKKTGLNGSGYCFEPIRVLGFVLDAAVLPWVEGSRVVDAVKLVAHVHAFRRYSSVQQKKVYQENRKLGDNVKQHRCSSLSQKVHLVTCKSTALEPKEKSQVISKQGEENSTIGAIRRLKPTVPDLEGSSGKNELFMHSPTLIPLHIWGNILNLERQNLLRFKSILPRGLVDMCFGNCSRMREAYFSISSNFKTHLISYISKRKDNVPWLCSRLQETEITIHLNRKRKRLDKHDLGNVFPQTGRVEESVGNAHISKNTRPRISHIKMLESEESIQIDDQACIHFGKTNINFTDKDQKLDMKRSQSLTLQQSFTRESSSNLMSDFQSDICEVDASTAKVNFVLGSNSSVYRERLQRICNGDMTPLKSKESVRIKLSSGDCLVESKDSYPYVASCSTFKSKVGQQSKPHVPLCSKSLHMKFPKNFDLPSKEQLIKSFSGFGSVDSSSTRVSWYCGSAQVAFLKESDAVAAYQYAKRKIWFGEPNIRFWLDPFEHKRRDLKCSYPMQTSSNKLIGPPLKSCLKKFNSLKQENRKKHYRVRFTIGT</sequence>
<dbReference type="Proteomes" id="UP001058974">
    <property type="component" value="Chromosome 4"/>
</dbReference>
<dbReference type="OrthoDB" id="1914593at2759"/>
<dbReference type="Gramene" id="PSAT_LOCUS16158_t1">
    <property type="protein sequence ID" value="CAL5196572.1"/>
    <property type="gene ID" value="PSAT_LOCUS16158"/>
</dbReference>
<dbReference type="PANTHER" id="PTHR10688">
    <property type="entry name" value="PWWP DOMAIN-CONTAINING PROTEIN"/>
    <property type="match status" value="1"/>
</dbReference>
<name>A0A9D5AT11_PEA</name>